<evidence type="ECO:0000259" key="2">
    <source>
        <dbReference type="PROSITE" id="PS50110"/>
    </source>
</evidence>
<keyword evidence="4" id="KW-0238">DNA-binding</keyword>
<dbReference type="GO" id="GO:0003677">
    <property type="term" value="F:DNA binding"/>
    <property type="evidence" value="ECO:0007669"/>
    <property type="project" value="UniProtKB-KW"/>
</dbReference>
<dbReference type="RefSeq" id="WP_123846054.1">
    <property type="nucleotide sequence ID" value="NZ_RPDH01000001.1"/>
</dbReference>
<dbReference type="InterPro" id="IPR001789">
    <property type="entry name" value="Sig_transdc_resp-reg_receiver"/>
</dbReference>
<protein>
    <submittedName>
        <fullName evidence="4">DNA-binding response regulator</fullName>
    </submittedName>
</protein>
<accession>A0A3N4Q1T5</accession>
<dbReference type="SUPFAM" id="SSF52172">
    <property type="entry name" value="CheY-like"/>
    <property type="match status" value="1"/>
</dbReference>
<dbReference type="InterPro" id="IPR046947">
    <property type="entry name" value="LytR-like"/>
</dbReference>
<dbReference type="OrthoDB" id="1646880at2"/>
<dbReference type="SMART" id="SM00448">
    <property type="entry name" value="REC"/>
    <property type="match status" value="1"/>
</dbReference>
<dbReference type="InterPro" id="IPR011006">
    <property type="entry name" value="CheY-like_superfamily"/>
</dbReference>
<gene>
    <name evidence="4" type="ORF">EGT74_08475</name>
</gene>
<reference evidence="4 5" key="1">
    <citation type="submission" date="2018-11" db="EMBL/GenBank/DDBJ databases">
        <title>Chitinophaga lutea sp.nov., isolate from arsenic contaminated soil.</title>
        <authorList>
            <person name="Zong Y."/>
        </authorList>
    </citation>
    <scope>NUCLEOTIDE SEQUENCE [LARGE SCALE GENOMIC DNA]</scope>
    <source>
        <strain evidence="4 5">ZY74</strain>
    </source>
</reference>
<dbReference type="AlphaFoldDB" id="A0A3N4Q1T5"/>
<dbReference type="Gene3D" id="2.40.50.1020">
    <property type="entry name" value="LytTr DNA-binding domain"/>
    <property type="match status" value="1"/>
</dbReference>
<dbReference type="PANTHER" id="PTHR37299">
    <property type="entry name" value="TRANSCRIPTIONAL REGULATOR-RELATED"/>
    <property type="match status" value="1"/>
</dbReference>
<feature type="domain" description="Response regulatory" evidence="2">
    <location>
        <begin position="2"/>
        <end position="115"/>
    </location>
</feature>
<evidence type="ECO:0000313" key="5">
    <source>
        <dbReference type="Proteomes" id="UP000278351"/>
    </source>
</evidence>
<keyword evidence="1" id="KW-0597">Phosphoprotein</keyword>
<organism evidence="4 5">
    <name type="scientific">Chitinophaga lutea</name>
    <dbReference type="NCBI Taxonomy" id="2488634"/>
    <lineage>
        <taxon>Bacteria</taxon>
        <taxon>Pseudomonadati</taxon>
        <taxon>Bacteroidota</taxon>
        <taxon>Chitinophagia</taxon>
        <taxon>Chitinophagales</taxon>
        <taxon>Chitinophagaceae</taxon>
        <taxon>Chitinophaga</taxon>
    </lineage>
</organism>
<evidence type="ECO:0000256" key="1">
    <source>
        <dbReference type="PROSITE-ProRule" id="PRU00169"/>
    </source>
</evidence>
<feature type="domain" description="HTH LytTR-type" evidence="3">
    <location>
        <begin position="142"/>
        <end position="246"/>
    </location>
</feature>
<sequence length="247" mass="28356">MHTIIIDDEKHCRDVLQMLLTRHCPEVILDAVCEGAEEGLKAIEKYQPRLVFLDVEMPGMNGFDLLENCSRRNFSVIFTTAYDQYAIKAIRHSALDFLLKPVDKEELILSVQKALNQSASPGPKVDALLQFLHQHVQHNERLALPTVDGLRMMPVKEILYCESEGGYTRVFLQKHEKPVLICRSLKEVDEVLKDKGFFRVHNSYIINLSYMEKYIKGDGGEIILSNGKSIPVSRNRKQDFLTRIEKL</sequence>
<keyword evidence="5" id="KW-1185">Reference proteome</keyword>
<dbReference type="InterPro" id="IPR007492">
    <property type="entry name" value="LytTR_DNA-bd_dom"/>
</dbReference>
<dbReference type="PROSITE" id="PS50930">
    <property type="entry name" value="HTH_LYTTR"/>
    <property type="match status" value="1"/>
</dbReference>
<comment type="caution">
    <text evidence="4">The sequence shown here is derived from an EMBL/GenBank/DDBJ whole genome shotgun (WGS) entry which is preliminary data.</text>
</comment>
<dbReference type="Proteomes" id="UP000278351">
    <property type="component" value="Unassembled WGS sequence"/>
</dbReference>
<dbReference type="PROSITE" id="PS50110">
    <property type="entry name" value="RESPONSE_REGULATORY"/>
    <property type="match status" value="1"/>
</dbReference>
<dbReference type="SMART" id="SM00850">
    <property type="entry name" value="LytTR"/>
    <property type="match status" value="1"/>
</dbReference>
<dbReference type="Pfam" id="PF04397">
    <property type="entry name" value="LytTR"/>
    <property type="match status" value="1"/>
</dbReference>
<dbReference type="Pfam" id="PF00072">
    <property type="entry name" value="Response_reg"/>
    <property type="match status" value="1"/>
</dbReference>
<dbReference type="PANTHER" id="PTHR37299:SF1">
    <property type="entry name" value="STAGE 0 SPORULATION PROTEIN A HOMOLOG"/>
    <property type="match status" value="1"/>
</dbReference>
<evidence type="ECO:0000313" key="4">
    <source>
        <dbReference type="EMBL" id="RPE13535.1"/>
    </source>
</evidence>
<proteinExistence type="predicted"/>
<feature type="modified residue" description="4-aspartylphosphate" evidence="1">
    <location>
        <position position="54"/>
    </location>
</feature>
<dbReference type="EMBL" id="RPDH01000001">
    <property type="protein sequence ID" value="RPE13535.1"/>
    <property type="molecule type" value="Genomic_DNA"/>
</dbReference>
<evidence type="ECO:0000259" key="3">
    <source>
        <dbReference type="PROSITE" id="PS50930"/>
    </source>
</evidence>
<dbReference type="Gene3D" id="3.40.50.2300">
    <property type="match status" value="1"/>
</dbReference>
<dbReference type="GO" id="GO:0000156">
    <property type="term" value="F:phosphorelay response regulator activity"/>
    <property type="evidence" value="ECO:0007669"/>
    <property type="project" value="InterPro"/>
</dbReference>
<name>A0A3N4Q1T5_9BACT</name>